<evidence type="ECO:0000313" key="1">
    <source>
        <dbReference type="EMBL" id="KAF5717641.1"/>
    </source>
</evidence>
<dbReference type="Proteomes" id="UP000532311">
    <property type="component" value="Unassembled WGS sequence"/>
</dbReference>
<organism evidence="1 2">
    <name type="scientific">Fusarium globosum</name>
    <dbReference type="NCBI Taxonomy" id="78864"/>
    <lineage>
        <taxon>Eukaryota</taxon>
        <taxon>Fungi</taxon>
        <taxon>Dikarya</taxon>
        <taxon>Ascomycota</taxon>
        <taxon>Pezizomycotina</taxon>
        <taxon>Sordariomycetes</taxon>
        <taxon>Hypocreomycetidae</taxon>
        <taxon>Hypocreales</taxon>
        <taxon>Nectriaceae</taxon>
        <taxon>Fusarium</taxon>
        <taxon>Fusarium fujikuroi species complex</taxon>
    </lineage>
</organism>
<reference evidence="1 2" key="1">
    <citation type="submission" date="2020-05" db="EMBL/GenBank/DDBJ databases">
        <title>Identification and distribution of gene clusters putatively required for synthesis of sphingolipid metabolism inhibitors in phylogenetically diverse species of the filamentous fungus Fusarium.</title>
        <authorList>
            <person name="Kim H.-S."/>
            <person name="Busman M."/>
            <person name="Brown D.W."/>
            <person name="Divon H."/>
            <person name="Uhlig S."/>
            <person name="Proctor R.H."/>
        </authorList>
    </citation>
    <scope>NUCLEOTIDE SEQUENCE [LARGE SCALE GENOMIC DNA]</scope>
    <source>
        <strain evidence="1 2">NRRL 26131</strain>
    </source>
</reference>
<proteinExistence type="predicted"/>
<dbReference type="EMBL" id="JAAQPF010000067">
    <property type="protein sequence ID" value="KAF5717641.1"/>
    <property type="molecule type" value="Genomic_DNA"/>
</dbReference>
<evidence type="ECO:0000313" key="2">
    <source>
        <dbReference type="Proteomes" id="UP000532311"/>
    </source>
</evidence>
<gene>
    <name evidence="1" type="ORF">FGLOB1_2020</name>
</gene>
<accession>A0A8H6DHF3</accession>
<dbReference type="AlphaFoldDB" id="A0A8H6DHF3"/>
<protein>
    <submittedName>
        <fullName evidence="1">Uncharacterized protein</fullName>
    </submittedName>
</protein>
<comment type="caution">
    <text evidence="1">The sequence shown here is derived from an EMBL/GenBank/DDBJ whole genome shotgun (WGS) entry which is preliminary data.</text>
</comment>
<sequence>MHRIPWNPKDGARLDMVPDPFDLNLPRPLEHVVDLCLRMLVQRECSVGGTGRDPYAHGVGAGAGFGEECLPDHGAVFRVWERAEGCLADLVPIEDYWRLLLCCLAFTLYMSEFKLPREGALLKMLT</sequence>
<keyword evidence="2" id="KW-1185">Reference proteome</keyword>
<name>A0A8H6DHF3_9HYPO</name>